<comment type="caution">
    <text evidence="1">The sequence shown here is derived from an EMBL/GenBank/DDBJ whole genome shotgun (WGS) entry which is preliminary data.</text>
</comment>
<dbReference type="EMBL" id="CAMAPF010000127">
    <property type="protein sequence ID" value="CAH9104303.1"/>
    <property type="molecule type" value="Genomic_DNA"/>
</dbReference>
<sequence length="367" mass="40871">MCLGWTRMGMAKISGEMSSKDQSDSHPYAFQASGPRNLSSPNWRDLINSSWKNENYRRTVMACLVQSVYLLELDRQENRKARNALAPKWWSPFKYRLGETLRDERDGSIFGAVLKWDRAAALSDLIPIRPSGAPSAVLALRGTLLKTPTMRRDIQDDLRYLALESLKGSVRFSVAQKALKALAAKYGSNNVCISGHSLGAGFALQVGKALAKQGIYVEAHLFNPPSVSLAMYLRNIGEKVWLVWRKFVKSVAAPPFSSSLQIGMGQWVPHLYINNSDYICCYYIDSSSSSSGGDGDEETRARNSQAVAAKLFLSASKGKQKFLEAHGLEQWWSDSLELEMAVNNSRLISQQLKSLYNLPLPQTQGKH</sequence>
<dbReference type="PANTHER" id="PTHR31479">
    <property type="entry name" value="ALPHA/BETA-HYDROLASES SUPERFAMILY PROTEIN"/>
    <property type="match status" value="1"/>
</dbReference>
<dbReference type="PANTHER" id="PTHR31479:SF3">
    <property type="entry name" value="ALPHA_BETA-HYDROLASES SUPERFAMILY PROTEIN"/>
    <property type="match status" value="1"/>
</dbReference>
<keyword evidence="2" id="KW-1185">Reference proteome</keyword>
<dbReference type="AlphaFoldDB" id="A0AAV0DPS2"/>
<dbReference type="SUPFAM" id="SSF53474">
    <property type="entry name" value="alpha/beta-Hydrolases"/>
    <property type="match status" value="1"/>
</dbReference>
<proteinExistence type="predicted"/>
<organism evidence="1 2">
    <name type="scientific">Cuscuta epithymum</name>
    <dbReference type="NCBI Taxonomy" id="186058"/>
    <lineage>
        <taxon>Eukaryota</taxon>
        <taxon>Viridiplantae</taxon>
        <taxon>Streptophyta</taxon>
        <taxon>Embryophyta</taxon>
        <taxon>Tracheophyta</taxon>
        <taxon>Spermatophyta</taxon>
        <taxon>Magnoliopsida</taxon>
        <taxon>eudicotyledons</taxon>
        <taxon>Gunneridae</taxon>
        <taxon>Pentapetalae</taxon>
        <taxon>asterids</taxon>
        <taxon>lamiids</taxon>
        <taxon>Solanales</taxon>
        <taxon>Convolvulaceae</taxon>
        <taxon>Cuscuteae</taxon>
        <taxon>Cuscuta</taxon>
        <taxon>Cuscuta subgen. Cuscuta</taxon>
    </lineage>
</organism>
<name>A0AAV0DPS2_9ASTE</name>
<evidence type="ECO:0000313" key="1">
    <source>
        <dbReference type="EMBL" id="CAH9104303.1"/>
    </source>
</evidence>
<dbReference type="Gene3D" id="3.40.50.1820">
    <property type="entry name" value="alpha/beta hydrolase"/>
    <property type="match status" value="1"/>
</dbReference>
<accession>A0AAV0DPS2</accession>
<reference evidence="1" key="1">
    <citation type="submission" date="2022-07" db="EMBL/GenBank/DDBJ databases">
        <authorList>
            <person name="Macas J."/>
            <person name="Novak P."/>
            <person name="Neumann P."/>
        </authorList>
    </citation>
    <scope>NUCLEOTIDE SEQUENCE</scope>
</reference>
<dbReference type="InterPro" id="IPR029058">
    <property type="entry name" value="AB_hydrolase_fold"/>
</dbReference>
<protein>
    <submittedName>
        <fullName evidence="1">Uncharacterized protein</fullName>
    </submittedName>
</protein>
<gene>
    <name evidence="1" type="ORF">CEPIT_LOCUS16723</name>
</gene>
<evidence type="ECO:0000313" key="2">
    <source>
        <dbReference type="Proteomes" id="UP001152523"/>
    </source>
</evidence>
<dbReference type="Proteomes" id="UP001152523">
    <property type="component" value="Unassembled WGS sequence"/>
</dbReference>